<keyword evidence="3" id="KW-1185">Reference proteome</keyword>
<feature type="compositionally biased region" description="Basic and acidic residues" evidence="1">
    <location>
        <begin position="67"/>
        <end position="79"/>
    </location>
</feature>
<feature type="region of interest" description="Disordered" evidence="1">
    <location>
        <begin position="66"/>
        <end position="91"/>
    </location>
</feature>
<feature type="region of interest" description="Disordered" evidence="1">
    <location>
        <begin position="113"/>
        <end position="148"/>
    </location>
</feature>
<protein>
    <submittedName>
        <fullName evidence="2">Uncharacterized protein</fullName>
    </submittedName>
</protein>
<dbReference type="Gramene" id="OMERI05G21770.1">
    <property type="protein sequence ID" value="OMERI05G21770.1"/>
    <property type="gene ID" value="OMERI05G21770"/>
</dbReference>
<evidence type="ECO:0000313" key="3">
    <source>
        <dbReference type="Proteomes" id="UP000008021"/>
    </source>
</evidence>
<evidence type="ECO:0000313" key="2">
    <source>
        <dbReference type="EnsemblPlants" id="OMERI05G21770.1"/>
    </source>
</evidence>
<evidence type="ECO:0000256" key="1">
    <source>
        <dbReference type="SAM" id="MobiDB-lite"/>
    </source>
</evidence>
<dbReference type="EnsemblPlants" id="OMERI05G21770.1">
    <property type="protein sequence ID" value="OMERI05G21770.1"/>
    <property type="gene ID" value="OMERI05G21770"/>
</dbReference>
<dbReference type="Proteomes" id="UP000008021">
    <property type="component" value="Chromosome 5"/>
</dbReference>
<feature type="compositionally biased region" description="Basic and acidic residues" evidence="1">
    <location>
        <begin position="128"/>
        <end position="148"/>
    </location>
</feature>
<accession>A0A0E0DUC7</accession>
<dbReference type="HOGENOM" id="CLU_1761696_0_0_1"/>
<organism evidence="2">
    <name type="scientific">Oryza meridionalis</name>
    <dbReference type="NCBI Taxonomy" id="40149"/>
    <lineage>
        <taxon>Eukaryota</taxon>
        <taxon>Viridiplantae</taxon>
        <taxon>Streptophyta</taxon>
        <taxon>Embryophyta</taxon>
        <taxon>Tracheophyta</taxon>
        <taxon>Spermatophyta</taxon>
        <taxon>Magnoliopsida</taxon>
        <taxon>Liliopsida</taxon>
        <taxon>Poales</taxon>
        <taxon>Poaceae</taxon>
        <taxon>BOP clade</taxon>
        <taxon>Oryzoideae</taxon>
        <taxon>Oryzeae</taxon>
        <taxon>Oryzinae</taxon>
        <taxon>Oryza</taxon>
    </lineage>
</organism>
<dbReference type="AlphaFoldDB" id="A0A0E0DUC7"/>
<reference evidence="2" key="1">
    <citation type="submission" date="2015-04" db="UniProtKB">
        <authorList>
            <consortium name="EnsemblPlants"/>
        </authorList>
    </citation>
    <scope>IDENTIFICATION</scope>
</reference>
<proteinExistence type="predicted"/>
<reference evidence="2" key="2">
    <citation type="submission" date="2018-05" db="EMBL/GenBank/DDBJ databases">
        <title>OmerRS3 (Oryza meridionalis Reference Sequence Version 3).</title>
        <authorList>
            <person name="Zhang J."/>
            <person name="Kudrna D."/>
            <person name="Lee S."/>
            <person name="Talag J."/>
            <person name="Welchert J."/>
            <person name="Wing R.A."/>
        </authorList>
    </citation>
    <scope>NUCLEOTIDE SEQUENCE [LARGE SCALE GENOMIC DNA]</scope>
    <source>
        <strain evidence="2">cv. OR44</strain>
    </source>
</reference>
<name>A0A0E0DUC7_9ORYZ</name>
<sequence length="148" mass="16142">MGKTPKRGLLRHAYNQLGPRLGTVVEHAVVPFLSNGPHAKGYDRVEPTVTLLRNFESAGAVPLVEENSARGEAMRKAEAQEDGPPQLEGLGGTQLECHQLFHPVGHRRHNRLGAAGRASPSVQPSSSADERLTTENRAPRWGERVLDM</sequence>